<evidence type="ECO:0000313" key="1">
    <source>
        <dbReference type="EMBL" id="GAB0190716.1"/>
    </source>
</evidence>
<dbReference type="Proteomes" id="UP001623348">
    <property type="component" value="Unassembled WGS sequence"/>
</dbReference>
<dbReference type="AlphaFoldDB" id="A0ABC9WZW9"/>
<protein>
    <submittedName>
        <fullName evidence="1">Latent-transforming growth factor beta-binding protein 2</fullName>
    </submittedName>
</protein>
<gene>
    <name evidence="1" type="ORF">GRJ2_001536900</name>
</gene>
<accession>A0ABC9WZW9</accession>
<comment type="caution">
    <text evidence="1">The sequence shown here is derived from an EMBL/GenBank/DDBJ whole genome shotgun (WGS) entry which is preliminary data.</text>
</comment>
<organism evidence="1 2">
    <name type="scientific">Grus japonensis</name>
    <name type="common">Japanese crane</name>
    <name type="synonym">Red-crowned crane</name>
    <dbReference type="NCBI Taxonomy" id="30415"/>
    <lineage>
        <taxon>Eukaryota</taxon>
        <taxon>Metazoa</taxon>
        <taxon>Chordata</taxon>
        <taxon>Craniata</taxon>
        <taxon>Vertebrata</taxon>
        <taxon>Euteleostomi</taxon>
        <taxon>Archelosauria</taxon>
        <taxon>Archosauria</taxon>
        <taxon>Dinosauria</taxon>
        <taxon>Saurischia</taxon>
        <taxon>Theropoda</taxon>
        <taxon>Coelurosauria</taxon>
        <taxon>Aves</taxon>
        <taxon>Neognathae</taxon>
        <taxon>Neoaves</taxon>
        <taxon>Gruiformes</taxon>
        <taxon>Gruidae</taxon>
        <taxon>Grus</taxon>
    </lineage>
</organism>
<sequence>MLPHPKLLALLRDDDLIWIHVAIISFPPICKADGLKDFQSKFLVLWAAKAKCLRQTVLPRMDHGSRHKPLHQTCL</sequence>
<keyword evidence="2" id="KW-1185">Reference proteome</keyword>
<evidence type="ECO:0000313" key="2">
    <source>
        <dbReference type="Proteomes" id="UP001623348"/>
    </source>
</evidence>
<dbReference type="EMBL" id="BAAFJT010000005">
    <property type="protein sequence ID" value="GAB0190716.1"/>
    <property type="molecule type" value="Genomic_DNA"/>
</dbReference>
<reference evidence="1 2" key="1">
    <citation type="submission" date="2024-06" db="EMBL/GenBank/DDBJ databases">
        <title>The draft genome of Grus japonensis, version 3.</title>
        <authorList>
            <person name="Nabeshima K."/>
            <person name="Suzuki S."/>
            <person name="Onuma M."/>
        </authorList>
    </citation>
    <scope>NUCLEOTIDE SEQUENCE [LARGE SCALE GENOMIC DNA]</scope>
    <source>
        <strain evidence="1 2">451A</strain>
    </source>
</reference>
<name>A0ABC9WZW9_GRUJA</name>
<proteinExistence type="predicted"/>